<dbReference type="RefSeq" id="WP_000026208.1">
    <property type="nucleotide sequence ID" value="NZ_AP024967.1"/>
</dbReference>
<evidence type="ECO:0000313" key="3">
    <source>
        <dbReference type="Proteomes" id="UP000046067"/>
    </source>
</evidence>
<evidence type="ECO:0000313" key="4">
    <source>
        <dbReference type="Proteomes" id="UP000294145"/>
    </source>
</evidence>
<evidence type="ECO:0000313" key="1">
    <source>
        <dbReference type="EMBL" id="CSC59779.1"/>
    </source>
</evidence>
<dbReference type="KEGG" id="vcz:VAB027_2423"/>
<protein>
    <submittedName>
        <fullName evidence="2">Type III secretion system protein</fullName>
    </submittedName>
</protein>
<proteinExistence type="predicted"/>
<organism evidence="1 3">
    <name type="scientific">Vibrio cholerae</name>
    <dbReference type="NCBI Taxonomy" id="666"/>
    <lineage>
        <taxon>Bacteria</taxon>
        <taxon>Pseudomonadati</taxon>
        <taxon>Pseudomonadota</taxon>
        <taxon>Gammaproteobacteria</taxon>
        <taxon>Vibrionales</taxon>
        <taxon>Vibrionaceae</taxon>
        <taxon>Vibrio</taxon>
    </lineage>
</organism>
<dbReference type="AlphaFoldDB" id="A0A655Z3I9"/>
<sequence>MSINAVNSVNLAQPIVSESSSAGVSIDTNQWKGFEKSVEKISEGGVSMSELLALLAEIIKASKELRSQVMSNKITEAKATTDLAVHLAADRKHDAQVKFGITLAASVVSMAITSASSVRMGQTKTLKDKHLSSMSGDSNMRVADLSAKDINKFSAQLQQSRTAKYNTVAQTGTMANSMVGNINDMRNAEEVKHQEEGTASKQLKEKVDAMLDGYLQDLTQAAVKLNEILDAMQRASLVTNR</sequence>
<reference evidence="2 4" key="2">
    <citation type="submission" date="2019-02" db="EMBL/GenBank/DDBJ databases">
        <title>Genomic plasticity associated with the antimicrobial resistance in Vibrio cholerae.</title>
        <authorList>
            <person name="Verma J."/>
            <person name="Bag S."/>
            <person name="Saha B."/>
            <person name="Kumar P."/>
            <person name="Ghosh T.S."/>
            <person name="Dayal M."/>
            <person name="Senapati T."/>
            <person name="Mehra S."/>
            <person name="Dey P."/>
            <person name="Desigamani A."/>
            <person name="Kumar D."/>
            <person name="Rana P."/>
            <person name="Kumar B."/>
            <person name="Maiti T.K."/>
            <person name="Sharma N.C."/>
            <person name="Bhadra R.K."/>
            <person name="Mutreja A."/>
            <person name="Nair G.B."/>
            <person name="Ramamurthy T."/>
            <person name="Das B."/>
        </authorList>
    </citation>
    <scope>NUCLEOTIDE SEQUENCE [LARGE SCALE GENOMIC DNA]</scope>
    <source>
        <strain evidence="2 4">IDH06781</strain>
    </source>
</reference>
<dbReference type="Proteomes" id="UP000294145">
    <property type="component" value="Unassembled WGS sequence"/>
</dbReference>
<name>A0A655Z3I9_VIBCL</name>
<reference evidence="1 3" key="1">
    <citation type="submission" date="2015-07" db="EMBL/GenBank/DDBJ databases">
        <authorList>
            <consortium name="Pathogen Informatics"/>
        </authorList>
    </citation>
    <scope>NUCLEOTIDE SEQUENCE [LARGE SCALE GENOMIC DNA]</scope>
    <source>
        <strain evidence="1 3">A325</strain>
    </source>
</reference>
<dbReference type="EMBL" id="SISP01000041">
    <property type="protein sequence ID" value="TBM38365.1"/>
    <property type="molecule type" value="Genomic_DNA"/>
</dbReference>
<gene>
    <name evidence="1" type="ORF">ERS013201_03023</name>
    <name evidence="2" type="ORF">EYB64_18190</name>
</gene>
<evidence type="ECO:0000313" key="2">
    <source>
        <dbReference type="EMBL" id="TBM38365.1"/>
    </source>
</evidence>
<dbReference type="EMBL" id="CWQJ01000023">
    <property type="protein sequence ID" value="CSC59779.1"/>
    <property type="molecule type" value="Genomic_DNA"/>
</dbReference>
<accession>A0A655Z3I9</accession>
<dbReference type="Proteomes" id="UP000046067">
    <property type="component" value="Unassembled WGS sequence"/>
</dbReference>
<dbReference type="GeneID" id="88784554"/>